<dbReference type="InterPro" id="IPR032508">
    <property type="entry name" value="FecR_C"/>
</dbReference>
<dbReference type="Pfam" id="PF16344">
    <property type="entry name" value="FecR_C"/>
    <property type="match status" value="1"/>
</dbReference>
<evidence type="ECO:0000259" key="1">
    <source>
        <dbReference type="Pfam" id="PF16344"/>
    </source>
</evidence>
<dbReference type="EMBL" id="JAICCF010000002">
    <property type="protein sequence ID" value="MBW8685034.1"/>
    <property type="molecule type" value="Genomic_DNA"/>
</dbReference>
<evidence type="ECO:0000313" key="3">
    <source>
        <dbReference type="Proteomes" id="UP000812961"/>
    </source>
</evidence>
<sequence length="263" mass="29149">MPLIQQQPTIRAGAGIFVLLSLCCSLTLLPSCQQLGNKPVLSTFQEQGQTYTTFEGVLGERKTITLPDGAPVILNSNTRLLVPADYSRSRTLLLDGEAYFDSTAFPLTVKTNILIMTAKVPSSFKIRCFEAQQGATGYVLNGEVTVTKSYHSNTDNQPEVLARGNMVLANKEIDLMEKETYHAAEMEAWLQDKLVLNGEPFMNAVRKLEEWFSTEIYVDGNASAAGEIQGEFNGASLSKVLDELKQKANFSYKMKKNKVMIKF</sequence>
<dbReference type="InterPro" id="IPR012373">
    <property type="entry name" value="Ferrdict_sens_TM"/>
</dbReference>
<protein>
    <submittedName>
        <fullName evidence="2">DUF4974 domain-containing protein</fullName>
    </submittedName>
</protein>
<dbReference type="Gene3D" id="2.60.120.1440">
    <property type="match status" value="1"/>
</dbReference>
<gene>
    <name evidence="2" type="ORF">K1Y79_11890</name>
</gene>
<dbReference type="Proteomes" id="UP000812961">
    <property type="component" value="Unassembled WGS sequence"/>
</dbReference>
<dbReference type="PANTHER" id="PTHR30273">
    <property type="entry name" value="PERIPLASMIC SIGNAL SENSOR AND SIGMA FACTOR ACTIVATOR FECR-RELATED"/>
    <property type="match status" value="1"/>
</dbReference>
<dbReference type="Gene3D" id="3.55.50.30">
    <property type="match status" value="1"/>
</dbReference>
<evidence type="ECO:0000313" key="2">
    <source>
        <dbReference type="EMBL" id="MBW8685034.1"/>
    </source>
</evidence>
<comment type="caution">
    <text evidence="2">The sequence shown here is derived from an EMBL/GenBank/DDBJ whole genome shotgun (WGS) entry which is preliminary data.</text>
</comment>
<accession>A0ABS7GDZ3</accession>
<organism evidence="2 3">
    <name type="scientific">Chitinophaga rhizophila</name>
    <dbReference type="NCBI Taxonomy" id="2866212"/>
    <lineage>
        <taxon>Bacteria</taxon>
        <taxon>Pseudomonadati</taxon>
        <taxon>Bacteroidota</taxon>
        <taxon>Chitinophagia</taxon>
        <taxon>Chitinophagales</taxon>
        <taxon>Chitinophagaceae</taxon>
        <taxon>Chitinophaga</taxon>
    </lineage>
</organism>
<dbReference type="RefSeq" id="WP_220250235.1">
    <property type="nucleotide sequence ID" value="NZ_JAICCF010000002.1"/>
</dbReference>
<reference evidence="2 3" key="1">
    <citation type="submission" date="2021-08" db="EMBL/GenBank/DDBJ databases">
        <title>The genome sequence of Chitinophaga sp. B61.</title>
        <authorList>
            <person name="Zhang X."/>
        </authorList>
    </citation>
    <scope>NUCLEOTIDE SEQUENCE [LARGE SCALE GENOMIC DNA]</scope>
    <source>
        <strain evidence="2 3">B61</strain>
    </source>
</reference>
<keyword evidence="3" id="KW-1185">Reference proteome</keyword>
<name>A0ABS7GDZ3_9BACT</name>
<feature type="domain" description="Protein FecR C-terminal" evidence="1">
    <location>
        <begin position="193"/>
        <end position="261"/>
    </location>
</feature>
<proteinExistence type="predicted"/>
<dbReference type="PANTHER" id="PTHR30273:SF2">
    <property type="entry name" value="PROTEIN FECR"/>
    <property type="match status" value="1"/>
</dbReference>